<dbReference type="InterPro" id="IPR021352">
    <property type="entry name" value="DUF2971"/>
</dbReference>
<keyword evidence="2" id="KW-1185">Reference proteome</keyword>
<dbReference type="EMBL" id="CP036433">
    <property type="protein sequence ID" value="QDU99126.1"/>
    <property type="molecule type" value="Genomic_DNA"/>
</dbReference>
<dbReference type="KEGG" id="lcre:Pla8534_70370"/>
<accession>A0A518E4W2</accession>
<proteinExistence type="predicted"/>
<evidence type="ECO:0000313" key="2">
    <source>
        <dbReference type="Proteomes" id="UP000317648"/>
    </source>
</evidence>
<dbReference type="Proteomes" id="UP000317648">
    <property type="component" value="Chromosome"/>
</dbReference>
<dbReference type="Pfam" id="PF11185">
    <property type="entry name" value="DUF2971"/>
    <property type="match status" value="1"/>
</dbReference>
<dbReference type="RefSeq" id="WP_145058900.1">
    <property type="nucleotide sequence ID" value="NZ_CP036433.1"/>
</dbReference>
<gene>
    <name evidence="1" type="ORF">Pla8534_70370</name>
</gene>
<name>A0A518E4W2_9BACT</name>
<evidence type="ECO:0008006" key="3">
    <source>
        <dbReference type="Google" id="ProtNLM"/>
    </source>
</evidence>
<reference evidence="1 2" key="1">
    <citation type="submission" date="2019-02" db="EMBL/GenBank/DDBJ databases">
        <title>Deep-cultivation of Planctomycetes and their phenomic and genomic characterization uncovers novel biology.</title>
        <authorList>
            <person name="Wiegand S."/>
            <person name="Jogler M."/>
            <person name="Boedeker C."/>
            <person name="Pinto D."/>
            <person name="Vollmers J."/>
            <person name="Rivas-Marin E."/>
            <person name="Kohn T."/>
            <person name="Peeters S.H."/>
            <person name="Heuer A."/>
            <person name="Rast P."/>
            <person name="Oberbeckmann S."/>
            <person name="Bunk B."/>
            <person name="Jeske O."/>
            <person name="Meyerdierks A."/>
            <person name="Storesund J.E."/>
            <person name="Kallscheuer N."/>
            <person name="Luecker S."/>
            <person name="Lage O.M."/>
            <person name="Pohl T."/>
            <person name="Merkel B.J."/>
            <person name="Hornburger P."/>
            <person name="Mueller R.-W."/>
            <person name="Bruemmer F."/>
            <person name="Labrenz M."/>
            <person name="Spormann A.M."/>
            <person name="Op den Camp H."/>
            <person name="Overmann J."/>
            <person name="Amann R."/>
            <person name="Jetten M.S.M."/>
            <person name="Mascher T."/>
            <person name="Medema M.H."/>
            <person name="Devos D.P."/>
            <person name="Kaster A.-K."/>
            <person name="Ovreas L."/>
            <person name="Rohde M."/>
            <person name="Galperin M.Y."/>
            <person name="Jogler C."/>
        </authorList>
    </citation>
    <scope>NUCLEOTIDE SEQUENCE [LARGE SCALE GENOMIC DNA]</scope>
    <source>
        <strain evidence="1 2">Pla85_3_4</strain>
    </source>
</reference>
<protein>
    <recommendedName>
        <fullName evidence="3">DUF2971 domain-containing protein</fullName>
    </recommendedName>
</protein>
<organism evidence="1 2">
    <name type="scientific">Lignipirellula cremea</name>
    <dbReference type="NCBI Taxonomy" id="2528010"/>
    <lineage>
        <taxon>Bacteria</taxon>
        <taxon>Pseudomonadati</taxon>
        <taxon>Planctomycetota</taxon>
        <taxon>Planctomycetia</taxon>
        <taxon>Pirellulales</taxon>
        <taxon>Pirellulaceae</taxon>
        <taxon>Lignipirellula</taxon>
    </lineage>
</organism>
<dbReference type="AlphaFoldDB" id="A0A518E4W2"/>
<evidence type="ECO:0000313" key="1">
    <source>
        <dbReference type="EMBL" id="QDU99126.1"/>
    </source>
</evidence>
<dbReference type="OrthoDB" id="190848at2"/>
<sequence length="256" mass="29493">MDFPDVKQLYMYRPPNEFTTKILETMKLWASKPGAFNDPFDCDLDVAGRITEADVLHAATTEHGHRSQWPADIRRFIDSILDENGQFTQAERDRLDREIELLIDDNRNSGVICLSEVNDSILMWSHYACNHTGICIEFERTPNNALGDIEIASPVNYSSVYPHIDLGKMLVHRDGQTLDLMLRYKADCWSYEKEWRVFRDLGNAPSPLVSRITKVIFGLRTPTPYRQVIQSWCDARGIRTVQAAKVNWTFKLDIPV</sequence>